<dbReference type="InterPro" id="IPR007979">
    <property type="entry name" value="NlaIII/ICEA1"/>
</dbReference>
<dbReference type="EMBL" id="CP002631">
    <property type="protein sequence ID" value="AEB13486.1"/>
    <property type="molecule type" value="Genomic_DNA"/>
</dbReference>
<dbReference type="GO" id="GO:0004519">
    <property type="term" value="F:endonuclease activity"/>
    <property type="evidence" value="ECO:0007669"/>
    <property type="project" value="UniProtKB-KW"/>
</dbReference>
<reference evidence="2" key="2">
    <citation type="submission" date="2011-04" db="EMBL/GenBank/DDBJ databases">
        <title>The complete genome of chromosome of Treponema succinifaciens DSM 2489.</title>
        <authorList>
            <person name="Lucas S."/>
            <person name="Copeland A."/>
            <person name="Lapidus A."/>
            <person name="Bruce D."/>
            <person name="Goodwin L."/>
            <person name="Pitluck S."/>
            <person name="Peters L."/>
            <person name="Kyrpides N."/>
            <person name="Mavromatis K."/>
            <person name="Ivanova N."/>
            <person name="Ovchinnikova G."/>
            <person name="Teshima H."/>
            <person name="Detter J.C."/>
            <person name="Tapia R."/>
            <person name="Han C."/>
            <person name="Land M."/>
            <person name="Hauser L."/>
            <person name="Markowitz V."/>
            <person name="Cheng J.-F."/>
            <person name="Hugenholtz P."/>
            <person name="Woyke T."/>
            <person name="Wu D."/>
            <person name="Gronow S."/>
            <person name="Wellnitz S."/>
            <person name="Brambilla E."/>
            <person name="Klenk H.-P."/>
            <person name="Eisen J.A."/>
        </authorList>
    </citation>
    <scope>NUCLEOTIDE SEQUENCE [LARGE SCALE GENOMIC DNA]</scope>
    <source>
        <strain evidence="2">ATCC 33096 / DSM 2489 / 6091</strain>
    </source>
</reference>
<dbReference type="GeneID" id="302997747"/>
<dbReference type="Pfam" id="PF05315">
    <property type="entry name" value="ICEA"/>
    <property type="match status" value="1"/>
</dbReference>
<evidence type="ECO:0000313" key="1">
    <source>
        <dbReference type="EMBL" id="AEB13486.1"/>
    </source>
</evidence>
<reference evidence="1 2" key="1">
    <citation type="journal article" date="2011" name="Stand. Genomic Sci.">
        <title>Complete genome sequence of Treponema succinifaciens type strain (6091).</title>
        <authorList>
            <person name="Han C."/>
            <person name="Gronow S."/>
            <person name="Teshima H."/>
            <person name="Lapidus A."/>
            <person name="Nolan M."/>
            <person name="Lucas S."/>
            <person name="Hammon N."/>
            <person name="Deshpande S."/>
            <person name="Cheng J.F."/>
            <person name="Zeytun A."/>
            <person name="Tapia R."/>
            <person name="Goodwin L."/>
            <person name="Pitluck S."/>
            <person name="Liolios K."/>
            <person name="Pagani I."/>
            <person name="Ivanova N."/>
            <person name="Mavromatis K."/>
            <person name="Mikhailova N."/>
            <person name="Huntemann M."/>
            <person name="Pati A."/>
            <person name="Chen A."/>
            <person name="Palaniappan K."/>
            <person name="Land M."/>
            <person name="Hauser L."/>
            <person name="Brambilla E.M."/>
            <person name="Rohde M."/>
            <person name="Goker M."/>
            <person name="Woyke T."/>
            <person name="Bristow J."/>
            <person name="Eisen J.A."/>
            <person name="Markowitz V."/>
            <person name="Hugenholtz P."/>
            <person name="Kyrpides N.C."/>
            <person name="Klenk H.P."/>
            <person name="Detter J.C."/>
        </authorList>
    </citation>
    <scope>NUCLEOTIDE SEQUENCE [LARGE SCALE GENOMIC DNA]</scope>
    <source>
        <strain evidence="2">ATCC 33096 / DSM 2489 / 6091</strain>
    </source>
</reference>
<proteinExistence type="predicted"/>
<dbReference type="Proteomes" id="UP000006852">
    <property type="component" value="Chromosome"/>
</dbReference>
<protein>
    <submittedName>
        <fullName evidence="1">Type II restriction endonuclease</fullName>
    </submittedName>
</protein>
<dbReference type="REBASE" id="34424">
    <property type="entry name" value="Tsu2489ORF540P"/>
</dbReference>
<gene>
    <name evidence="1" type="ordered locus">Tresu_0541</name>
</gene>
<sequence>MNKITQLGIRSHSKASEKYVDVTFSYDNGLYFNTSVPIQYRRTGIDIPEDDLNQIRDYLIKVYNEVNPDNWENWKKEQADFWKAKPKADTTKSFFDKLTEDFEYKCVNCQLPNNPNWARRIQDLKEFGYTIATKLSEYCPHCNKNTTHLIMLPIKRGGITGYETWSSELRTRIVSLLKSYDVFEAKTTKKEGLLPDHKFSEIRWNDETKRETLENLTDKEILRDFQLLSNQRNQQKREICRNCYQTGKRGTIYGIPFFYEGTENWDSSIPKNGKSAEKGCIGCAWYDIERWRQELIKKLK</sequence>
<dbReference type="KEGG" id="tsu:Tresu_0541"/>
<dbReference type="AlphaFoldDB" id="F2NRE4"/>
<keyword evidence="1" id="KW-0540">Nuclease</keyword>
<keyword evidence="1" id="KW-0255">Endonuclease</keyword>
<accession>F2NRE4</accession>
<dbReference type="OrthoDB" id="517669at2"/>
<organism evidence="1 2">
    <name type="scientific">Treponema succinifaciens (strain ATCC 33096 / DSM 2489 / 6091)</name>
    <dbReference type="NCBI Taxonomy" id="869209"/>
    <lineage>
        <taxon>Bacteria</taxon>
        <taxon>Pseudomonadati</taxon>
        <taxon>Spirochaetota</taxon>
        <taxon>Spirochaetia</taxon>
        <taxon>Spirochaetales</taxon>
        <taxon>Treponemataceae</taxon>
        <taxon>Treponema</taxon>
    </lineage>
</organism>
<dbReference type="RefSeq" id="WP_013700793.1">
    <property type="nucleotide sequence ID" value="NC_015385.1"/>
</dbReference>
<evidence type="ECO:0000313" key="2">
    <source>
        <dbReference type="Proteomes" id="UP000006852"/>
    </source>
</evidence>
<keyword evidence="1" id="KW-0378">Hydrolase</keyword>
<dbReference type="HOGENOM" id="CLU_927316_0_0_12"/>
<keyword evidence="2" id="KW-1185">Reference proteome</keyword>
<name>F2NRE4_TRES6</name>
<dbReference type="eggNOG" id="ENOG502Z907">
    <property type="taxonomic scope" value="Bacteria"/>
</dbReference>